<dbReference type="RefSeq" id="WP_110796477.1">
    <property type="nucleotide sequence ID" value="NZ_KZ826487.1"/>
</dbReference>
<reference evidence="7 8" key="1">
    <citation type="submission" date="2018-05" db="EMBL/GenBank/DDBJ databases">
        <title>Oceanovita maritima gen. nov., sp. nov., a marine bacterium in the family Rhodobacteraceae isolated from surface seawater of Lundu port Xiamen, China.</title>
        <authorList>
            <person name="Hetharua B.H."/>
            <person name="Min D."/>
            <person name="Liao H."/>
            <person name="Tian Y."/>
        </authorList>
    </citation>
    <scope>NUCLEOTIDE SEQUENCE [LARGE SCALE GENOMIC DNA]</scope>
    <source>
        <strain evidence="7 8">FSX-11</strain>
    </source>
</reference>
<dbReference type="AlphaFoldDB" id="A0A2V4MWV1"/>
<keyword evidence="3 6" id="KW-0812">Transmembrane</keyword>
<dbReference type="InterPro" id="IPR001123">
    <property type="entry name" value="LeuE-type"/>
</dbReference>
<sequence>MTLSLADLLLYAGALFVLFLTPGPVWLALGARALSGGFHAAWPLALGVVVGDVIWPFLAVLGVSWIVGTYGSVMVALRYVAALMFACMGALLILNADKTISADSRLTRPGKWAGFIAGLAVIFGNPKAILFYMGLLPGFFDLTAVTRFDIIAICAISAAVPLVGNLIMAGMIGHLRGAMTSPRALYRTNLVAGALMLCVAVIIPFA</sequence>
<evidence type="ECO:0000256" key="6">
    <source>
        <dbReference type="SAM" id="Phobius"/>
    </source>
</evidence>
<keyword evidence="4 6" id="KW-1133">Transmembrane helix</keyword>
<name>A0A2V4MWV1_9RHOB</name>
<accession>A0A2V4MWV1</accession>
<keyword evidence="8" id="KW-1185">Reference proteome</keyword>
<dbReference type="OrthoDB" id="9804822at2"/>
<feature type="transmembrane region" description="Helical" evidence="6">
    <location>
        <begin position="41"/>
        <end position="67"/>
    </location>
</feature>
<dbReference type="PANTHER" id="PTHR30086">
    <property type="entry name" value="ARGININE EXPORTER PROTEIN ARGO"/>
    <property type="match status" value="1"/>
</dbReference>
<evidence type="ECO:0000256" key="5">
    <source>
        <dbReference type="ARBA" id="ARBA00023136"/>
    </source>
</evidence>
<gene>
    <name evidence="7" type="ORF">DI396_12045</name>
</gene>
<evidence type="ECO:0000313" key="8">
    <source>
        <dbReference type="Proteomes" id="UP000248012"/>
    </source>
</evidence>
<dbReference type="Proteomes" id="UP000248012">
    <property type="component" value="Unassembled WGS sequence"/>
</dbReference>
<dbReference type="PANTHER" id="PTHR30086:SF20">
    <property type="entry name" value="ARGININE EXPORTER PROTEIN ARGO-RELATED"/>
    <property type="match status" value="1"/>
</dbReference>
<evidence type="ECO:0000256" key="1">
    <source>
        <dbReference type="ARBA" id="ARBA00004651"/>
    </source>
</evidence>
<evidence type="ECO:0000256" key="4">
    <source>
        <dbReference type="ARBA" id="ARBA00022989"/>
    </source>
</evidence>
<comment type="subcellular location">
    <subcellularLocation>
        <location evidence="1">Cell membrane</location>
        <topology evidence="1">Multi-pass membrane protein</topology>
    </subcellularLocation>
</comment>
<keyword evidence="5 6" id="KW-0472">Membrane</keyword>
<protein>
    <submittedName>
        <fullName evidence="7">Lysine transporter LysE</fullName>
    </submittedName>
</protein>
<dbReference type="GO" id="GO:0015171">
    <property type="term" value="F:amino acid transmembrane transporter activity"/>
    <property type="evidence" value="ECO:0007669"/>
    <property type="project" value="TreeGrafter"/>
</dbReference>
<dbReference type="GO" id="GO:0005886">
    <property type="term" value="C:plasma membrane"/>
    <property type="evidence" value="ECO:0007669"/>
    <property type="project" value="UniProtKB-SubCell"/>
</dbReference>
<feature type="transmembrane region" description="Helical" evidence="6">
    <location>
        <begin position="150"/>
        <end position="172"/>
    </location>
</feature>
<dbReference type="Pfam" id="PF01810">
    <property type="entry name" value="LysE"/>
    <property type="match status" value="1"/>
</dbReference>
<evidence type="ECO:0000256" key="2">
    <source>
        <dbReference type="ARBA" id="ARBA00022475"/>
    </source>
</evidence>
<keyword evidence="2" id="KW-1003">Cell membrane</keyword>
<feature type="transmembrane region" description="Helical" evidence="6">
    <location>
        <begin position="115"/>
        <end position="135"/>
    </location>
</feature>
<proteinExistence type="predicted"/>
<feature type="transmembrane region" description="Helical" evidence="6">
    <location>
        <begin position="6"/>
        <end position="29"/>
    </location>
</feature>
<feature type="transmembrane region" description="Helical" evidence="6">
    <location>
        <begin position="184"/>
        <end position="205"/>
    </location>
</feature>
<organism evidence="7 8">
    <name type="scientific">Litorivita pollutaquae</name>
    <dbReference type="NCBI Taxonomy" id="2200892"/>
    <lineage>
        <taxon>Bacteria</taxon>
        <taxon>Pseudomonadati</taxon>
        <taxon>Pseudomonadota</taxon>
        <taxon>Alphaproteobacteria</taxon>
        <taxon>Rhodobacterales</taxon>
        <taxon>Paracoccaceae</taxon>
        <taxon>Litorivita</taxon>
    </lineage>
</organism>
<comment type="caution">
    <text evidence="7">The sequence shown here is derived from an EMBL/GenBank/DDBJ whole genome shotgun (WGS) entry which is preliminary data.</text>
</comment>
<dbReference type="EMBL" id="QFVT01000008">
    <property type="protein sequence ID" value="PYC46954.1"/>
    <property type="molecule type" value="Genomic_DNA"/>
</dbReference>
<feature type="transmembrane region" description="Helical" evidence="6">
    <location>
        <begin position="73"/>
        <end position="94"/>
    </location>
</feature>
<evidence type="ECO:0000313" key="7">
    <source>
        <dbReference type="EMBL" id="PYC46954.1"/>
    </source>
</evidence>
<evidence type="ECO:0000256" key="3">
    <source>
        <dbReference type="ARBA" id="ARBA00022692"/>
    </source>
</evidence>